<evidence type="ECO:0000256" key="6">
    <source>
        <dbReference type="PROSITE-ProRule" id="PRU00546"/>
    </source>
</evidence>
<dbReference type="OrthoDB" id="550424at2759"/>
<dbReference type="PANTHER" id="PTHR43888">
    <property type="entry name" value="DNAJ-LIKE-2, ISOFORM A-RELATED"/>
    <property type="match status" value="1"/>
</dbReference>
<proteinExistence type="inferred from homology"/>
<dbReference type="Gene3D" id="1.10.287.110">
    <property type="entry name" value="DnaJ domain"/>
    <property type="match status" value="1"/>
</dbReference>
<dbReference type="SUPFAM" id="SSF46565">
    <property type="entry name" value="Chaperone J-domain"/>
    <property type="match status" value="1"/>
</dbReference>
<keyword evidence="4 6" id="KW-0862">Zinc</keyword>
<dbReference type="Gene3D" id="2.60.260.20">
    <property type="entry name" value="Urease metallochaperone UreE, N-terminal domain"/>
    <property type="match status" value="2"/>
</dbReference>
<feature type="zinc finger region" description="CR-type" evidence="6">
    <location>
        <begin position="143"/>
        <end position="228"/>
    </location>
</feature>
<dbReference type="CDD" id="cd10719">
    <property type="entry name" value="DnaJ_zf"/>
    <property type="match status" value="1"/>
</dbReference>
<keyword evidence="5" id="KW-0143">Chaperone</keyword>
<dbReference type="InterPro" id="IPR044713">
    <property type="entry name" value="DNJA1/2-like"/>
</dbReference>
<feature type="compositionally biased region" description="Basic and acidic residues" evidence="7">
    <location>
        <begin position="380"/>
        <end position="390"/>
    </location>
</feature>
<dbReference type="InterPro" id="IPR012724">
    <property type="entry name" value="DnaJ"/>
</dbReference>
<dbReference type="GO" id="GO:0008270">
    <property type="term" value="F:zinc ion binding"/>
    <property type="evidence" value="ECO:0007669"/>
    <property type="project" value="UniProtKB-KW"/>
</dbReference>
<evidence type="ECO:0000313" key="10">
    <source>
        <dbReference type="EMBL" id="KAA8910026.1"/>
    </source>
</evidence>
<feature type="domain" description="J" evidence="8">
    <location>
        <begin position="5"/>
        <end position="72"/>
    </location>
</feature>
<dbReference type="Pfam" id="PF00684">
    <property type="entry name" value="DnaJ_CXXCXGXG"/>
    <property type="match status" value="1"/>
</dbReference>
<dbReference type="Gene3D" id="2.10.230.10">
    <property type="entry name" value="Heat shock protein DnaJ, cysteine-rich domain"/>
    <property type="match status" value="1"/>
</dbReference>
<feature type="domain" description="CR-type" evidence="9">
    <location>
        <begin position="143"/>
        <end position="228"/>
    </location>
</feature>
<dbReference type="HAMAP" id="MF_01152">
    <property type="entry name" value="DnaJ"/>
    <property type="match status" value="1"/>
</dbReference>
<dbReference type="InterPro" id="IPR001623">
    <property type="entry name" value="DnaJ_domain"/>
</dbReference>
<keyword evidence="11" id="KW-1185">Reference proteome</keyword>
<evidence type="ECO:0000259" key="8">
    <source>
        <dbReference type="PROSITE" id="PS50076"/>
    </source>
</evidence>
<dbReference type="SUPFAM" id="SSF49493">
    <property type="entry name" value="HSP40/DnaJ peptide-binding domain"/>
    <property type="match status" value="2"/>
</dbReference>
<dbReference type="GO" id="GO:0051082">
    <property type="term" value="F:unfolded protein binding"/>
    <property type="evidence" value="ECO:0007669"/>
    <property type="project" value="InterPro"/>
</dbReference>
<dbReference type="InterPro" id="IPR008971">
    <property type="entry name" value="HSP40/DnaJ_pept-bd"/>
</dbReference>
<dbReference type="AlphaFoldDB" id="A0A5J5F263"/>
<dbReference type="InterPro" id="IPR036410">
    <property type="entry name" value="HSP_DnaJ_Cys-rich_dom_sf"/>
</dbReference>
<evidence type="ECO:0008006" key="12">
    <source>
        <dbReference type="Google" id="ProtNLM"/>
    </source>
</evidence>
<gene>
    <name evidence="10" type="ORF">FN846DRAFT_905273</name>
</gene>
<evidence type="ECO:0000313" key="11">
    <source>
        <dbReference type="Proteomes" id="UP000326924"/>
    </source>
</evidence>
<name>A0A5J5F263_9PEZI</name>
<dbReference type="FunFam" id="2.10.230.10:FF:000001">
    <property type="entry name" value="DnaJ subfamily A member 2"/>
    <property type="match status" value="1"/>
</dbReference>
<dbReference type="GO" id="GO:0030544">
    <property type="term" value="F:Hsp70 protein binding"/>
    <property type="evidence" value="ECO:0007669"/>
    <property type="project" value="InterPro"/>
</dbReference>
<evidence type="ECO:0000256" key="2">
    <source>
        <dbReference type="ARBA" id="ARBA00022737"/>
    </source>
</evidence>
<evidence type="ECO:0000256" key="3">
    <source>
        <dbReference type="ARBA" id="ARBA00022771"/>
    </source>
</evidence>
<protein>
    <recommendedName>
        <fullName evidence="12">DnaJ domain-containing protein</fullName>
    </recommendedName>
</protein>
<dbReference type="CDD" id="cd10747">
    <property type="entry name" value="DnaJ_C"/>
    <property type="match status" value="1"/>
</dbReference>
<evidence type="ECO:0000256" key="4">
    <source>
        <dbReference type="ARBA" id="ARBA00022833"/>
    </source>
</evidence>
<feature type="compositionally biased region" description="Acidic residues" evidence="7">
    <location>
        <begin position="394"/>
        <end position="411"/>
    </location>
</feature>
<dbReference type="EMBL" id="VXIS01000051">
    <property type="protein sequence ID" value="KAA8910026.1"/>
    <property type="molecule type" value="Genomic_DNA"/>
</dbReference>
<dbReference type="GO" id="GO:0005524">
    <property type="term" value="F:ATP binding"/>
    <property type="evidence" value="ECO:0007669"/>
    <property type="project" value="InterPro"/>
</dbReference>
<dbReference type="GO" id="GO:0006457">
    <property type="term" value="P:protein folding"/>
    <property type="evidence" value="ECO:0007669"/>
    <property type="project" value="InterPro"/>
</dbReference>
<dbReference type="SUPFAM" id="SSF57938">
    <property type="entry name" value="DnaJ/Hsp40 cysteine-rich domain"/>
    <property type="match status" value="1"/>
</dbReference>
<evidence type="ECO:0000256" key="5">
    <source>
        <dbReference type="ARBA" id="ARBA00023186"/>
    </source>
</evidence>
<dbReference type="PRINTS" id="PR00625">
    <property type="entry name" value="JDOMAIN"/>
</dbReference>
<dbReference type="Proteomes" id="UP000326924">
    <property type="component" value="Unassembled WGS sequence"/>
</dbReference>
<dbReference type="InterPro" id="IPR001305">
    <property type="entry name" value="HSP_DnaJ_Cys-rich_dom"/>
</dbReference>
<keyword evidence="2" id="KW-0677">Repeat</keyword>
<dbReference type="InParanoid" id="A0A5J5F263"/>
<keyword evidence="3 6" id="KW-0863">Zinc-finger</keyword>
<comment type="caution">
    <text evidence="10">The sequence shown here is derived from an EMBL/GenBank/DDBJ whole genome shotgun (WGS) entry which is preliminary data.</text>
</comment>
<organism evidence="10 11">
    <name type="scientific">Sphaerosporella brunnea</name>
    <dbReference type="NCBI Taxonomy" id="1250544"/>
    <lineage>
        <taxon>Eukaryota</taxon>
        <taxon>Fungi</taxon>
        <taxon>Dikarya</taxon>
        <taxon>Ascomycota</taxon>
        <taxon>Pezizomycotina</taxon>
        <taxon>Pezizomycetes</taxon>
        <taxon>Pezizales</taxon>
        <taxon>Pyronemataceae</taxon>
        <taxon>Sphaerosporella</taxon>
    </lineage>
</organism>
<dbReference type="InterPro" id="IPR036869">
    <property type="entry name" value="J_dom_sf"/>
</dbReference>
<reference evidence="10 11" key="1">
    <citation type="submission" date="2019-09" db="EMBL/GenBank/DDBJ databases">
        <title>Draft genome of the ectomycorrhizal ascomycete Sphaerosporella brunnea.</title>
        <authorList>
            <consortium name="DOE Joint Genome Institute"/>
            <person name="Benucci G.M."/>
            <person name="Marozzi G."/>
            <person name="Antonielli L."/>
            <person name="Sanchez S."/>
            <person name="Marco P."/>
            <person name="Wang X."/>
            <person name="Falini L.B."/>
            <person name="Barry K."/>
            <person name="Haridas S."/>
            <person name="Lipzen A."/>
            <person name="Labutti K."/>
            <person name="Grigoriev I.V."/>
            <person name="Murat C."/>
            <person name="Martin F."/>
            <person name="Albertini E."/>
            <person name="Donnini D."/>
            <person name="Bonito G."/>
        </authorList>
    </citation>
    <scope>NUCLEOTIDE SEQUENCE [LARGE SCALE GENOMIC DNA]</scope>
    <source>
        <strain evidence="10 11">Sb_GMNB300</strain>
    </source>
</reference>
<sequence>MEDVDLYELLGVSKTASKIEIKKAYHKAALSSHPDKVPAEEREEAEIKFKAVSQAYEILYDDETREQYDRSGMSAFEKGGMGGGTDGVDLDDLLAQMFGMGMGGMPGMGRGPGGMPGGRPGRKMRGKDVVHQYEVSLEDLYKGKTVKLSSTRNKLCSACNGIGGKDKSRPKKCANCDGKGWNQSLRQVGPGLVTQEQVPCSNCRMTGHVFREKDRCRKCKGACVTEEKKVLEVYIPRGSKEGDKIVLEGEADEQPGYETGDIVFILQEKEHEVLTRVGPDLSATIKIGLLESLTGFSRVVVKHLDGRGIQLTHPVGEFLRNGQVLKITGEGMPHKKGEGKGDLYLVVEIVFPEKGWTPDVEAIKAALPDYKPESITGEPVDEHDYIREANLEEIGGEDESWEDEDDDDEEGPQCAQQ</sequence>
<dbReference type="InterPro" id="IPR018253">
    <property type="entry name" value="DnaJ_domain_CS"/>
</dbReference>
<dbReference type="Pfam" id="PF00226">
    <property type="entry name" value="DnaJ"/>
    <property type="match status" value="1"/>
</dbReference>
<keyword evidence="1 6" id="KW-0479">Metal-binding</keyword>
<dbReference type="CDD" id="cd06257">
    <property type="entry name" value="DnaJ"/>
    <property type="match status" value="1"/>
</dbReference>
<dbReference type="PROSITE" id="PS51188">
    <property type="entry name" value="ZF_CR"/>
    <property type="match status" value="1"/>
</dbReference>
<dbReference type="PROSITE" id="PS50076">
    <property type="entry name" value="DNAJ_2"/>
    <property type="match status" value="1"/>
</dbReference>
<evidence type="ECO:0000256" key="1">
    <source>
        <dbReference type="ARBA" id="ARBA00022723"/>
    </source>
</evidence>
<dbReference type="InterPro" id="IPR002939">
    <property type="entry name" value="DnaJ_C"/>
</dbReference>
<evidence type="ECO:0000259" key="9">
    <source>
        <dbReference type="PROSITE" id="PS51188"/>
    </source>
</evidence>
<dbReference type="SMART" id="SM00271">
    <property type="entry name" value="DnaJ"/>
    <property type="match status" value="1"/>
</dbReference>
<accession>A0A5J5F263</accession>
<dbReference type="Pfam" id="PF01556">
    <property type="entry name" value="DnaJ_C"/>
    <property type="match status" value="1"/>
</dbReference>
<evidence type="ECO:0000256" key="7">
    <source>
        <dbReference type="SAM" id="MobiDB-lite"/>
    </source>
</evidence>
<dbReference type="GO" id="GO:0009408">
    <property type="term" value="P:response to heat"/>
    <property type="evidence" value="ECO:0007669"/>
    <property type="project" value="InterPro"/>
</dbReference>
<feature type="region of interest" description="Disordered" evidence="7">
    <location>
        <begin position="371"/>
        <end position="417"/>
    </location>
</feature>
<dbReference type="PROSITE" id="PS00636">
    <property type="entry name" value="DNAJ_1"/>
    <property type="match status" value="1"/>
</dbReference>